<evidence type="ECO:0000256" key="6">
    <source>
        <dbReference type="RuleBase" id="RU003330"/>
    </source>
</evidence>
<feature type="binding site" evidence="5">
    <location>
        <begin position="57"/>
        <end position="59"/>
    </location>
    <ligand>
        <name>AMP</name>
        <dbReference type="ChEBI" id="CHEBI:456215"/>
    </ligand>
</feature>
<keyword evidence="9" id="KW-1185">Reference proteome</keyword>
<comment type="caution">
    <text evidence="5">Lacks conserved residue(s) required for the propagation of feature annotation.</text>
</comment>
<dbReference type="PANTHER" id="PTHR23359">
    <property type="entry name" value="NUCLEOTIDE KINASE"/>
    <property type="match status" value="1"/>
</dbReference>
<evidence type="ECO:0000256" key="4">
    <source>
        <dbReference type="ARBA" id="ARBA00022777"/>
    </source>
</evidence>
<dbReference type="HAMAP" id="MF_00235">
    <property type="entry name" value="Adenylate_kinase_Adk"/>
    <property type="match status" value="1"/>
</dbReference>
<dbReference type="InterPro" id="IPR027417">
    <property type="entry name" value="P-loop_NTPase"/>
</dbReference>
<evidence type="ECO:0000256" key="1">
    <source>
        <dbReference type="ARBA" id="ARBA00022679"/>
    </source>
</evidence>
<evidence type="ECO:0000256" key="5">
    <source>
        <dbReference type="HAMAP-Rule" id="MF_00235"/>
    </source>
</evidence>
<dbReference type="Proteomes" id="UP001500037">
    <property type="component" value="Unassembled WGS sequence"/>
</dbReference>
<evidence type="ECO:0000313" key="8">
    <source>
        <dbReference type="EMBL" id="GAA1234227.1"/>
    </source>
</evidence>
<feature type="binding site" evidence="5">
    <location>
        <position position="36"/>
    </location>
    <ligand>
        <name>AMP</name>
        <dbReference type="ChEBI" id="CHEBI:456215"/>
    </ligand>
</feature>
<proteinExistence type="inferred from homology"/>
<dbReference type="CDD" id="cd01428">
    <property type="entry name" value="ADK"/>
    <property type="match status" value="1"/>
</dbReference>
<accession>A0ABN1W6U8</accession>
<feature type="binding site" evidence="5">
    <location>
        <position position="202"/>
    </location>
    <ligand>
        <name>ATP</name>
        <dbReference type="ChEBI" id="CHEBI:30616"/>
    </ligand>
</feature>
<name>A0ABN1W6U8_9ACTN</name>
<dbReference type="PRINTS" id="PR00094">
    <property type="entry name" value="ADENYLTKNASE"/>
</dbReference>
<keyword evidence="3 5" id="KW-0547">Nucleotide-binding</keyword>
<dbReference type="Pfam" id="PF00406">
    <property type="entry name" value="ADK"/>
    <property type="match status" value="1"/>
</dbReference>
<feature type="binding site" evidence="5">
    <location>
        <position position="163"/>
    </location>
    <ligand>
        <name>AMP</name>
        <dbReference type="ChEBI" id="CHEBI:456215"/>
    </ligand>
</feature>
<comment type="catalytic activity">
    <reaction evidence="5 7">
        <text>AMP + ATP = 2 ADP</text>
        <dbReference type="Rhea" id="RHEA:12973"/>
        <dbReference type="ChEBI" id="CHEBI:30616"/>
        <dbReference type="ChEBI" id="CHEBI:456215"/>
        <dbReference type="ChEBI" id="CHEBI:456216"/>
        <dbReference type="EC" id="2.7.4.3"/>
    </reaction>
</comment>
<evidence type="ECO:0000256" key="7">
    <source>
        <dbReference type="RuleBase" id="RU003331"/>
    </source>
</evidence>
<evidence type="ECO:0000256" key="2">
    <source>
        <dbReference type="ARBA" id="ARBA00022727"/>
    </source>
</evidence>
<sequence length="229" mass="25518">MRVVLLQPPVFRRETPAASLAEGLAVPQIHFGDLMRTHLSQGTELGIRAAEIINSGRLVPDEIITAIIRDHLHRVTDPGFLLVGYPHSVALALALDELLRELGKPLDGVLHLHLPGEEKERHVRHLAGRRLCRNDQTHIFEPSVDHLLVEDVCNVCGGELYQRGNDNENSIRGRFRSYEAMLEPITQHYARQHLLVTVKAVGTFDEIARSGLTALREHGPRPYSGPATS</sequence>
<comment type="subcellular location">
    <subcellularLocation>
        <location evidence="5 7">Cytoplasm</location>
    </subcellularLocation>
</comment>
<protein>
    <recommendedName>
        <fullName evidence="5 7">Adenylate kinase</fullName>
        <shortName evidence="5">AK</shortName>
        <ecNumber evidence="5 7">2.7.4.3</ecNumber>
    </recommendedName>
    <alternativeName>
        <fullName evidence="5">ATP-AMP transphosphorylase</fullName>
    </alternativeName>
    <alternativeName>
        <fullName evidence="5">ATP:AMP phosphotransferase</fullName>
    </alternativeName>
    <alternativeName>
        <fullName evidence="5">Adenylate monophosphate kinase</fullName>
    </alternativeName>
</protein>
<comment type="function">
    <text evidence="5">Catalyzes the reversible transfer of the terminal phosphate group between ATP and AMP. Plays an important role in cellular energy homeostasis and in adenine nucleotide metabolism.</text>
</comment>
<dbReference type="GO" id="GO:0016301">
    <property type="term" value="F:kinase activity"/>
    <property type="evidence" value="ECO:0007669"/>
    <property type="project" value="UniProtKB-KW"/>
</dbReference>
<feature type="binding site" evidence="5">
    <location>
        <position position="174"/>
    </location>
    <ligand>
        <name>AMP</name>
        <dbReference type="ChEBI" id="CHEBI:456215"/>
    </ligand>
</feature>
<dbReference type="EMBL" id="BAAALF010000034">
    <property type="protein sequence ID" value="GAA1234227.1"/>
    <property type="molecule type" value="Genomic_DNA"/>
</dbReference>
<evidence type="ECO:0000256" key="3">
    <source>
        <dbReference type="ARBA" id="ARBA00022741"/>
    </source>
</evidence>
<dbReference type="Gene3D" id="3.40.50.300">
    <property type="entry name" value="P-loop containing nucleotide triphosphate hydrolases"/>
    <property type="match status" value="1"/>
</dbReference>
<comment type="pathway">
    <text evidence="5">Purine metabolism; AMP biosynthesis via salvage pathway; AMP from ADP: step 1/1.</text>
</comment>
<keyword evidence="4 5" id="KW-0418">Kinase</keyword>
<dbReference type="EC" id="2.7.4.3" evidence="5 7"/>
<dbReference type="InterPro" id="IPR000850">
    <property type="entry name" value="Adenylat/UMP-CMP_kin"/>
</dbReference>
<dbReference type="RefSeq" id="WP_344441545.1">
    <property type="nucleotide sequence ID" value="NZ_BAAALF010000034.1"/>
</dbReference>
<keyword evidence="5" id="KW-0963">Cytoplasm</keyword>
<comment type="similarity">
    <text evidence="5 6">Belongs to the adenylate kinase family.</text>
</comment>
<organism evidence="8 9">
    <name type="scientific">Kitasatospora nipponensis</name>
    <dbReference type="NCBI Taxonomy" id="258049"/>
    <lineage>
        <taxon>Bacteria</taxon>
        <taxon>Bacillati</taxon>
        <taxon>Actinomycetota</taxon>
        <taxon>Actinomycetes</taxon>
        <taxon>Kitasatosporales</taxon>
        <taxon>Streptomycetaceae</taxon>
        <taxon>Kitasatospora</taxon>
    </lineage>
</organism>
<dbReference type="SUPFAM" id="SSF52540">
    <property type="entry name" value="P-loop containing nucleoside triphosphate hydrolases"/>
    <property type="match status" value="1"/>
</dbReference>
<comment type="caution">
    <text evidence="8">The sequence shown here is derived from an EMBL/GenBank/DDBJ whole genome shotgun (WGS) entry which is preliminary data.</text>
</comment>
<gene>
    <name evidence="5" type="primary">adk</name>
    <name evidence="8" type="ORF">GCM10009665_25610</name>
</gene>
<keyword evidence="1 5" id="KW-0808">Transferase</keyword>
<reference evidence="8 9" key="1">
    <citation type="journal article" date="2019" name="Int. J. Syst. Evol. Microbiol.">
        <title>The Global Catalogue of Microorganisms (GCM) 10K type strain sequencing project: providing services to taxonomists for standard genome sequencing and annotation.</title>
        <authorList>
            <consortium name="The Broad Institute Genomics Platform"/>
            <consortium name="The Broad Institute Genome Sequencing Center for Infectious Disease"/>
            <person name="Wu L."/>
            <person name="Ma J."/>
        </authorList>
    </citation>
    <scope>NUCLEOTIDE SEQUENCE [LARGE SCALE GENOMIC DNA]</scope>
    <source>
        <strain evidence="8 9">JCM 13004</strain>
    </source>
</reference>
<evidence type="ECO:0000313" key="9">
    <source>
        <dbReference type="Proteomes" id="UP001500037"/>
    </source>
</evidence>
<keyword evidence="2 5" id="KW-0545">Nucleotide biosynthesis</keyword>
<feature type="region of interest" description="NMP" evidence="5">
    <location>
        <begin position="30"/>
        <end position="59"/>
    </location>
</feature>
<comment type="domain">
    <text evidence="5">Consists of three domains, a large central CORE domain and two small peripheral domains, NMPbind and LID, which undergo movements during catalysis. The LID domain closes over the site of phosphoryl transfer upon ATP binding. Assembling and dissambling the active center during each catalytic cycle provides an effective means to prevent ATP hydrolysis.</text>
</comment>
<keyword evidence="5 7" id="KW-0067">ATP-binding</keyword>
<comment type="subunit">
    <text evidence="5 7">Monomer.</text>
</comment>
<feature type="binding site" evidence="5">
    <location>
        <position position="129"/>
    </location>
    <ligand>
        <name>ATP</name>
        <dbReference type="ChEBI" id="CHEBI:30616"/>
    </ligand>
</feature>